<dbReference type="EMBL" id="BMFR01000001">
    <property type="protein sequence ID" value="GGG65391.1"/>
    <property type="molecule type" value="Genomic_DNA"/>
</dbReference>
<dbReference type="Proteomes" id="UP000622860">
    <property type="component" value="Unassembled WGS sequence"/>
</dbReference>
<keyword evidence="1" id="KW-1133">Transmembrane helix</keyword>
<accession>A0A917LYG4</accession>
<keyword evidence="1" id="KW-0812">Transmembrane</keyword>
<keyword evidence="3" id="KW-1185">Reference proteome</keyword>
<gene>
    <name evidence="2" type="ORF">GCM10011398_06310</name>
</gene>
<comment type="caution">
    <text evidence="2">The sequence shown here is derived from an EMBL/GenBank/DDBJ whole genome shotgun (WGS) entry which is preliminary data.</text>
</comment>
<sequence length="83" mass="9119">MKQNKIKLVSVAIAVIIGILVVPIAASAFNIAEPVHDTNAKDMTPFYWMVAIVGGLIAVTLTYVSWKKYKGDEKKRTNNDPNS</sequence>
<dbReference type="AlphaFoldDB" id="A0A917LYG4"/>
<feature type="transmembrane region" description="Helical" evidence="1">
    <location>
        <begin position="46"/>
        <end position="66"/>
    </location>
</feature>
<evidence type="ECO:0000256" key="1">
    <source>
        <dbReference type="SAM" id="Phobius"/>
    </source>
</evidence>
<protein>
    <recommendedName>
        <fullName evidence="4">Sporulation protein</fullName>
    </recommendedName>
</protein>
<dbReference type="RefSeq" id="WP_188453875.1">
    <property type="nucleotide sequence ID" value="NZ_BMFR01000001.1"/>
</dbReference>
<reference evidence="2" key="1">
    <citation type="journal article" date="2014" name="Int. J. Syst. Evol. Microbiol.">
        <title>Complete genome sequence of Corynebacterium casei LMG S-19264T (=DSM 44701T), isolated from a smear-ripened cheese.</title>
        <authorList>
            <consortium name="US DOE Joint Genome Institute (JGI-PGF)"/>
            <person name="Walter F."/>
            <person name="Albersmeier A."/>
            <person name="Kalinowski J."/>
            <person name="Ruckert C."/>
        </authorList>
    </citation>
    <scope>NUCLEOTIDE SEQUENCE</scope>
    <source>
        <strain evidence="2">CGMCC 1.12754</strain>
    </source>
</reference>
<dbReference type="Pfam" id="PF09577">
    <property type="entry name" value="Spore_YpjB"/>
    <property type="match status" value="1"/>
</dbReference>
<evidence type="ECO:0000313" key="2">
    <source>
        <dbReference type="EMBL" id="GGG65391.1"/>
    </source>
</evidence>
<reference evidence="2" key="2">
    <citation type="submission" date="2020-09" db="EMBL/GenBank/DDBJ databases">
        <authorList>
            <person name="Sun Q."/>
            <person name="Zhou Y."/>
        </authorList>
    </citation>
    <scope>NUCLEOTIDE SEQUENCE</scope>
    <source>
        <strain evidence="2">CGMCC 1.12754</strain>
    </source>
</reference>
<proteinExistence type="predicted"/>
<evidence type="ECO:0000313" key="3">
    <source>
        <dbReference type="Proteomes" id="UP000622860"/>
    </source>
</evidence>
<organism evidence="2 3">
    <name type="scientific">Virgibacillus oceani</name>
    <dbReference type="NCBI Taxonomy" id="1479511"/>
    <lineage>
        <taxon>Bacteria</taxon>
        <taxon>Bacillati</taxon>
        <taxon>Bacillota</taxon>
        <taxon>Bacilli</taxon>
        <taxon>Bacillales</taxon>
        <taxon>Bacillaceae</taxon>
        <taxon>Virgibacillus</taxon>
    </lineage>
</organism>
<keyword evidence="1" id="KW-0472">Membrane</keyword>
<evidence type="ECO:0008006" key="4">
    <source>
        <dbReference type="Google" id="ProtNLM"/>
    </source>
</evidence>
<name>A0A917LYG4_9BACI</name>
<feature type="transmembrane region" description="Helical" evidence="1">
    <location>
        <begin position="7"/>
        <end position="26"/>
    </location>
</feature>
<dbReference type="InterPro" id="IPR014231">
    <property type="entry name" value="Spore_YpjB"/>
</dbReference>